<dbReference type="SUPFAM" id="SSF53383">
    <property type="entry name" value="PLP-dependent transferases"/>
    <property type="match status" value="1"/>
</dbReference>
<keyword evidence="5" id="KW-0804">Transcription</keyword>
<dbReference type="InterPro" id="IPR000524">
    <property type="entry name" value="Tscrpt_reg_HTH_GntR"/>
</dbReference>
<dbReference type="GO" id="GO:0030170">
    <property type="term" value="F:pyridoxal phosphate binding"/>
    <property type="evidence" value="ECO:0007669"/>
    <property type="project" value="InterPro"/>
</dbReference>
<keyword evidence="7" id="KW-0808">Transferase</keyword>
<dbReference type="EMBL" id="FMUB01000010">
    <property type="protein sequence ID" value="SCX28861.1"/>
    <property type="molecule type" value="Genomic_DNA"/>
</dbReference>
<reference evidence="8" key="1">
    <citation type="submission" date="2016-10" db="EMBL/GenBank/DDBJ databases">
        <authorList>
            <person name="Varghese N."/>
            <person name="Submissions S."/>
        </authorList>
    </citation>
    <scope>NUCLEOTIDE SEQUENCE [LARGE SCALE GENOMIC DNA]</scope>
    <source>
        <strain evidence="8">UNC267MFSha1.1M11</strain>
    </source>
</reference>
<keyword evidence="2" id="KW-0663">Pyridoxal phosphate</keyword>
<evidence type="ECO:0000313" key="7">
    <source>
        <dbReference type="EMBL" id="SCX28861.1"/>
    </source>
</evidence>
<dbReference type="RefSeq" id="WP_090361880.1">
    <property type="nucleotide sequence ID" value="NZ_FMUB01000010.1"/>
</dbReference>
<dbReference type="GO" id="GO:0008483">
    <property type="term" value="F:transaminase activity"/>
    <property type="evidence" value="ECO:0007669"/>
    <property type="project" value="UniProtKB-KW"/>
</dbReference>
<dbReference type="SMART" id="SM00345">
    <property type="entry name" value="HTH_GNTR"/>
    <property type="match status" value="1"/>
</dbReference>
<evidence type="ECO:0000256" key="5">
    <source>
        <dbReference type="ARBA" id="ARBA00023163"/>
    </source>
</evidence>
<dbReference type="Gene3D" id="3.40.640.10">
    <property type="entry name" value="Type I PLP-dependent aspartate aminotransferase-like (Major domain)"/>
    <property type="match status" value="1"/>
</dbReference>
<evidence type="ECO:0000313" key="8">
    <source>
        <dbReference type="Proteomes" id="UP000199707"/>
    </source>
</evidence>
<dbReference type="SUPFAM" id="SSF46785">
    <property type="entry name" value="Winged helix' DNA-binding domain"/>
    <property type="match status" value="1"/>
</dbReference>
<feature type="domain" description="HTH gntR-type" evidence="6">
    <location>
        <begin position="30"/>
        <end position="98"/>
    </location>
</feature>
<name>A0A1G4WSU3_9MYCO</name>
<dbReference type="CDD" id="cd00609">
    <property type="entry name" value="AAT_like"/>
    <property type="match status" value="1"/>
</dbReference>
<evidence type="ECO:0000256" key="3">
    <source>
        <dbReference type="ARBA" id="ARBA00023015"/>
    </source>
</evidence>
<sequence length="473" mass="50507">MSSWANSEPADPGSRDLHLDLREVITPGARGARELLLSALRDAVRSGRLSAGTMLPPSRTLAADLGLARNTVADTYAELVAEGWLASRQGAGTWVVDTGAATPLPTRPRGAPGTPLHNLMPGSPDVAEFPRAAWLASTRRMMATAPNDALRMGDPRGRIELRTALAEYLARVRGVRTTPDEIVICAGTRHAVEILARALGGPFAVEAYGLFLFRDALAAQGIPTVPIDVDEHGAVVDTLPDEARAALLTPAHHFPHGVPLHPARRTAALDWAHRTDGYLVEDDYDGEFRYDRQPIGAVQGRDPDRVVYLGSTSKSLAPVLRLGWMVVPGDLLDAVLAAMGGDQFYVNGLTTLTMADFIAHGSYDKHIRRMRLMYRRRRDRLVAALEPLGVGVSGVSAGLHLLLTLPEGTEAEVVRRAGEAGIALSGLAMLRHPDAGPGTPERDGVVVSFGTPAEHAFAPAVEALCRVLAGISR</sequence>
<evidence type="ECO:0000256" key="2">
    <source>
        <dbReference type="ARBA" id="ARBA00022898"/>
    </source>
</evidence>
<dbReference type="GO" id="GO:0003700">
    <property type="term" value="F:DNA-binding transcription factor activity"/>
    <property type="evidence" value="ECO:0007669"/>
    <property type="project" value="InterPro"/>
</dbReference>
<dbReference type="Pfam" id="PF00155">
    <property type="entry name" value="Aminotran_1_2"/>
    <property type="match status" value="1"/>
</dbReference>
<dbReference type="Gene3D" id="1.10.10.10">
    <property type="entry name" value="Winged helix-like DNA-binding domain superfamily/Winged helix DNA-binding domain"/>
    <property type="match status" value="1"/>
</dbReference>
<dbReference type="PANTHER" id="PTHR46577:SF1">
    <property type="entry name" value="HTH-TYPE TRANSCRIPTIONAL REGULATORY PROTEIN GABR"/>
    <property type="match status" value="1"/>
</dbReference>
<dbReference type="CDD" id="cd07377">
    <property type="entry name" value="WHTH_GntR"/>
    <property type="match status" value="1"/>
</dbReference>
<dbReference type="Proteomes" id="UP000199707">
    <property type="component" value="Unassembled WGS sequence"/>
</dbReference>
<dbReference type="Pfam" id="PF00392">
    <property type="entry name" value="GntR"/>
    <property type="match status" value="1"/>
</dbReference>
<keyword evidence="4" id="KW-0238">DNA-binding</keyword>
<dbReference type="PANTHER" id="PTHR46577">
    <property type="entry name" value="HTH-TYPE TRANSCRIPTIONAL REGULATORY PROTEIN GABR"/>
    <property type="match status" value="1"/>
</dbReference>
<dbReference type="STRING" id="1502745.SAMN02799620_04676"/>
<dbReference type="InterPro" id="IPR036390">
    <property type="entry name" value="WH_DNA-bd_sf"/>
</dbReference>
<dbReference type="PROSITE" id="PS50949">
    <property type="entry name" value="HTH_GNTR"/>
    <property type="match status" value="1"/>
</dbReference>
<protein>
    <submittedName>
        <fullName evidence="7">GntR family transcriptional regulator / MocR family aminotransferase</fullName>
    </submittedName>
</protein>
<dbReference type="InterPro" id="IPR036388">
    <property type="entry name" value="WH-like_DNA-bd_sf"/>
</dbReference>
<proteinExistence type="inferred from homology"/>
<keyword evidence="7" id="KW-0032">Aminotransferase</keyword>
<dbReference type="InterPro" id="IPR004839">
    <property type="entry name" value="Aminotransferase_I/II_large"/>
</dbReference>
<dbReference type="InterPro" id="IPR015424">
    <property type="entry name" value="PyrdxlP-dep_Trfase"/>
</dbReference>
<dbReference type="GO" id="GO:0003677">
    <property type="term" value="F:DNA binding"/>
    <property type="evidence" value="ECO:0007669"/>
    <property type="project" value="UniProtKB-KW"/>
</dbReference>
<dbReference type="AlphaFoldDB" id="A0A1G4WSU3"/>
<dbReference type="InterPro" id="IPR051446">
    <property type="entry name" value="HTH_trans_reg/aminotransferase"/>
</dbReference>
<evidence type="ECO:0000256" key="1">
    <source>
        <dbReference type="ARBA" id="ARBA00005384"/>
    </source>
</evidence>
<dbReference type="InterPro" id="IPR015421">
    <property type="entry name" value="PyrdxlP-dep_Trfase_major"/>
</dbReference>
<keyword evidence="3" id="KW-0805">Transcription regulation</keyword>
<gene>
    <name evidence="7" type="ORF">SAMN02799620_04676</name>
</gene>
<evidence type="ECO:0000259" key="6">
    <source>
        <dbReference type="PROSITE" id="PS50949"/>
    </source>
</evidence>
<accession>A0A1G4WSU3</accession>
<organism evidence="7 8">
    <name type="scientific">Mycolicibacterium fluoranthenivorans</name>
    <dbReference type="NCBI Taxonomy" id="258505"/>
    <lineage>
        <taxon>Bacteria</taxon>
        <taxon>Bacillati</taxon>
        <taxon>Actinomycetota</taxon>
        <taxon>Actinomycetes</taxon>
        <taxon>Mycobacteriales</taxon>
        <taxon>Mycobacteriaceae</taxon>
        <taxon>Mycolicibacterium</taxon>
    </lineage>
</organism>
<comment type="similarity">
    <text evidence="1">In the C-terminal section; belongs to the class-I pyridoxal-phosphate-dependent aminotransferase family.</text>
</comment>
<evidence type="ECO:0000256" key="4">
    <source>
        <dbReference type="ARBA" id="ARBA00023125"/>
    </source>
</evidence>